<name>A0ABV7PHZ4_9BURK</name>
<evidence type="ECO:0000256" key="1">
    <source>
        <dbReference type="SAM" id="SignalP"/>
    </source>
</evidence>
<dbReference type="InterPro" id="IPR011990">
    <property type="entry name" value="TPR-like_helical_dom_sf"/>
</dbReference>
<dbReference type="Pfam" id="PF08238">
    <property type="entry name" value="Sel1"/>
    <property type="match status" value="3"/>
</dbReference>
<dbReference type="PANTHER" id="PTHR43628">
    <property type="entry name" value="ACTIVATOR OF C KINASE PROTEIN 1-RELATED"/>
    <property type="match status" value="1"/>
</dbReference>
<sequence length="144" mass="14814">MKRLGLPGLILALALAAGAAAAADVTPAAPQGRAEAGDAGAAYRLALKVRNGDGMPADPARAVRLLTTAAEGGVPAAMFVLANMLAAGEGGPRDEAAARRWLEMAAALEYPEALQQLALTEPDPRKAELLMRQAAHAMTHRARD</sequence>
<feature type="signal peptide" evidence="1">
    <location>
        <begin position="1"/>
        <end position="22"/>
    </location>
</feature>
<feature type="chain" id="PRO_5045730583" evidence="1">
    <location>
        <begin position="23"/>
        <end position="144"/>
    </location>
</feature>
<dbReference type="Gene3D" id="1.25.40.10">
    <property type="entry name" value="Tetratricopeptide repeat domain"/>
    <property type="match status" value="1"/>
</dbReference>
<protein>
    <submittedName>
        <fullName evidence="2">Tetratricopeptide repeat protein</fullName>
    </submittedName>
</protein>
<reference evidence="3" key="1">
    <citation type="journal article" date="2019" name="Int. J. Syst. Evol. Microbiol.">
        <title>The Global Catalogue of Microorganisms (GCM) 10K type strain sequencing project: providing services to taxonomists for standard genome sequencing and annotation.</title>
        <authorList>
            <consortium name="The Broad Institute Genomics Platform"/>
            <consortium name="The Broad Institute Genome Sequencing Center for Infectious Disease"/>
            <person name="Wu L."/>
            <person name="Ma J."/>
        </authorList>
    </citation>
    <scope>NUCLEOTIDE SEQUENCE [LARGE SCALE GENOMIC DNA]</scope>
    <source>
        <strain evidence="3">CCM 7480</strain>
    </source>
</reference>
<keyword evidence="3" id="KW-1185">Reference proteome</keyword>
<dbReference type="RefSeq" id="WP_379733888.1">
    <property type="nucleotide sequence ID" value="NZ_JBHRVV010000001.1"/>
</dbReference>
<dbReference type="SUPFAM" id="SSF81901">
    <property type="entry name" value="HCP-like"/>
    <property type="match status" value="1"/>
</dbReference>
<organism evidence="2 3">
    <name type="scientific">Massilia haematophila</name>
    <dbReference type="NCBI Taxonomy" id="457923"/>
    <lineage>
        <taxon>Bacteria</taxon>
        <taxon>Pseudomonadati</taxon>
        <taxon>Pseudomonadota</taxon>
        <taxon>Betaproteobacteria</taxon>
        <taxon>Burkholderiales</taxon>
        <taxon>Oxalobacteraceae</taxon>
        <taxon>Telluria group</taxon>
        <taxon>Massilia</taxon>
    </lineage>
</organism>
<evidence type="ECO:0000313" key="2">
    <source>
        <dbReference type="EMBL" id="MFC3457574.1"/>
    </source>
</evidence>
<dbReference type="SMART" id="SM00671">
    <property type="entry name" value="SEL1"/>
    <property type="match status" value="2"/>
</dbReference>
<evidence type="ECO:0000313" key="3">
    <source>
        <dbReference type="Proteomes" id="UP001595665"/>
    </source>
</evidence>
<comment type="caution">
    <text evidence="2">The sequence shown here is derived from an EMBL/GenBank/DDBJ whole genome shotgun (WGS) entry which is preliminary data.</text>
</comment>
<proteinExistence type="predicted"/>
<accession>A0ABV7PHZ4</accession>
<keyword evidence="1" id="KW-0732">Signal</keyword>
<dbReference type="PANTHER" id="PTHR43628:SF1">
    <property type="entry name" value="CHITIN SYNTHASE REGULATORY FACTOR 2-RELATED"/>
    <property type="match status" value="1"/>
</dbReference>
<gene>
    <name evidence="2" type="ORF">ACFOPH_04855</name>
</gene>
<dbReference type="Proteomes" id="UP001595665">
    <property type="component" value="Unassembled WGS sequence"/>
</dbReference>
<dbReference type="EMBL" id="JBHRVV010000001">
    <property type="protein sequence ID" value="MFC3457574.1"/>
    <property type="molecule type" value="Genomic_DNA"/>
</dbReference>
<dbReference type="InterPro" id="IPR006597">
    <property type="entry name" value="Sel1-like"/>
</dbReference>
<dbReference type="InterPro" id="IPR052945">
    <property type="entry name" value="Mitotic_Regulator"/>
</dbReference>